<gene>
    <name evidence="2" type="ORF">GK108_13055</name>
</gene>
<dbReference type="EMBL" id="JAAFZH010000004">
    <property type="protein sequence ID" value="NDU95805.1"/>
    <property type="molecule type" value="Genomic_DNA"/>
</dbReference>
<protein>
    <submittedName>
        <fullName evidence="2">Uncharacterized protein</fullName>
    </submittedName>
</protein>
<keyword evidence="3" id="KW-1185">Reference proteome</keyword>
<evidence type="ECO:0000313" key="2">
    <source>
        <dbReference type="EMBL" id="NDU95805.1"/>
    </source>
</evidence>
<sequence length="63" mass="7082">MKALDGQHKYWCRFQKEVVFRAWHFYQSLESPGAGKPGNELLQPAPVDNPGVGGVYGEFQDVT</sequence>
<reference evidence="2 3" key="1">
    <citation type="submission" date="2020-02" db="EMBL/GenBank/DDBJ databases">
        <title>Draft genome sequence of two Spirosoma agri KCTC 52727 and Spirosoma terrae KCTC 52035.</title>
        <authorList>
            <person name="Rojas J."/>
            <person name="Ambika Manirajan B."/>
            <person name="Suarez C."/>
            <person name="Ratering S."/>
            <person name="Schnell S."/>
        </authorList>
    </citation>
    <scope>NUCLEOTIDE SEQUENCE [LARGE SCALE GENOMIC DNA]</scope>
    <source>
        <strain evidence="2 3">KCTC 52035</strain>
    </source>
</reference>
<organism evidence="2 3">
    <name type="scientific">Spirosoma terrae</name>
    <dbReference type="NCBI Taxonomy" id="1968276"/>
    <lineage>
        <taxon>Bacteria</taxon>
        <taxon>Pseudomonadati</taxon>
        <taxon>Bacteroidota</taxon>
        <taxon>Cytophagia</taxon>
        <taxon>Cytophagales</taxon>
        <taxon>Cytophagaceae</taxon>
        <taxon>Spirosoma</taxon>
    </lineage>
</organism>
<dbReference type="Proteomes" id="UP000474175">
    <property type="component" value="Unassembled WGS sequence"/>
</dbReference>
<comment type="caution">
    <text evidence="2">The sequence shown here is derived from an EMBL/GenBank/DDBJ whole genome shotgun (WGS) entry which is preliminary data.</text>
</comment>
<proteinExistence type="predicted"/>
<dbReference type="AlphaFoldDB" id="A0A6L9L5A6"/>
<evidence type="ECO:0000313" key="3">
    <source>
        <dbReference type="Proteomes" id="UP000474175"/>
    </source>
</evidence>
<name>A0A6L9L5A6_9BACT</name>
<feature type="region of interest" description="Disordered" evidence="1">
    <location>
        <begin position="33"/>
        <end position="53"/>
    </location>
</feature>
<evidence type="ECO:0000256" key="1">
    <source>
        <dbReference type="SAM" id="MobiDB-lite"/>
    </source>
</evidence>
<dbReference type="RefSeq" id="WP_163948527.1">
    <property type="nucleotide sequence ID" value="NZ_JAAFZH010000004.1"/>
</dbReference>
<accession>A0A6L9L5A6</accession>